<feature type="signal peptide" evidence="3">
    <location>
        <begin position="1"/>
        <end position="22"/>
    </location>
</feature>
<dbReference type="PANTHER" id="PTHR30483">
    <property type="entry name" value="LEUCINE-SPECIFIC-BINDING PROTEIN"/>
    <property type="match status" value="1"/>
</dbReference>
<dbReference type="PANTHER" id="PTHR30483:SF38">
    <property type="entry name" value="BLR7848 PROTEIN"/>
    <property type="match status" value="1"/>
</dbReference>
<evidence type="ECO:0000256" key="3">
    <source>
        <dbReference type="SAM" id="SignalP"/>
    </source>
</evidence>
<dbReference type="Gene3D" id="3.40.50.2300">
    <property type="match status" value="2"/>
</dbReference>
<accession>A0ABS5SDK2</accession>
<feature type="domain" description="Leucine-binding protein" evidence="4">
    <location>
        <begin position="24"/>
        <end position="374"/>
    </location>
</feature>
<comment type="caution">
    <text evidence="5">The sequence shown here is derived from an EMBL/GenBank/DDBJ whole genome shotgun (WGS) entry which is preliminary data.</text>
</comment>
<protein>
    <submittedName>
        <fullName evidence="5">ABC transporter substrate-binding protein</fullName>
    </submittedName>
</protein>
<reference evidence="5 6" key="1">
    <citation type="submission" date="2021-05" db="EMBL/GenBank/DDBJ databases">
        <title>The draft genome of Geobacter luticola JCM 17780.</title>
        <authorList>
            <person name="Xu Z."/>
            <person name="Masuda Y."/>
            <person name="Itoh H."/>
            <person name="Senoo K."/>
        </authorList>
    </citation>
    <scope>NUCLEOTIDE SEQUENCE [LARGE SCALE GENOMIC DNA]</scope>
    <source>
        <strain evidence="5 6">JCM 17780</strain>
    </source>
</reference>
<dbReference type="Pfam" id="PF13458">
    <property type="entry name" value="Peripla_BP_6"/>
    <property type="match status" value="1"/>
</dbReference>
<dbReference type="InterPro" id="IPR028081">
    <property type="entry name" value="Leu-bd"/>
</dbReference>
<keyword evidence="2 3" id="KW-0732">Signal</keyword>
<gene>
    <name evidence="5" type="ORF">KI810_10335</name>
</gene>
<evidence type="ECO:0000256" key="1">
    <source>
        <dbReference type="ARBA" id="ARBA00010062"/>
    </source>
</evidence>
<comment type="similarity">
    <text evidence="1">Belongs to the leucine-binding protein family.</text>
</comment>
<dbReference type="InterPro" id="IPR028082">
    <property type="entry name" value="Peripla_BP_I"/>
</dbReference>
<organism evidence="5 6">
    <name type="scientific">Geomobilimonas luticola</name>
    <dbReference type="NCBI Taxonomy" id="1114878"/>
    <lineage>
        <taxon>Bacteria</taxon>
        <taxon>Pseudomonadati</taxon>
        <taxon>Thermodesulfobacteriota</taxon>
        <taxon>Desulfuromonadia</taxon>
        <taxon>Geobacterales</taxon>
        <taxon>Geobacteraceae</taxon>
        <taxon>Geomobilimonas</taxon>
    </lineage>
</organism>
<dbReference type="RefSeq" id="WP_214175448.1">
    <property type="nucleotide sequence ID" value="NZ_JAHCVK010000003.1"/>
</dbReference>
<dbReference type="Proteomes" id="UP000756860">
    <property type="component" value="Unassembled WGS sequence"/>
</dbReference>
<dbReference type="CDD" id="cd06333">
    <property type="entry name" value="PBP1_ABC_RPA1789-like"/>
    <property type="match status" value="1"/>
</dbReference>
<dbReference type="SUPFAM" id="SSF53822">
    <property type="entry name" value="Periplasmic binding protein-like I"/>
    <property type="match status" value="1"/>
</dbReference>
<feature type="chain" id="PRO_5045486829" evidence="3">
    <location>
        <begin position="23"/>
        <end position="384"/>
    </location>
</feature>
<dbReference type="InterPro" id="IPR051010">
    <property type="entry name" value="BCAA_transport"/>
</dbReference>
<proteinExistence type="inferred from homology"/>
<keyword evidence="6" id="KW-1185">Reference proteome</keyword>
<sequence>MNRLRLLTGMVTLLFTATVAMADITIGVNLSTTGPAASLGIPEKNALAFAPKTIAGQNVKLVVYDDASDTTTAVQNTKRLVSENKVDLIIGSSTTPCSLAMVDVAAGAKTPMLSVASASAIVAPVDAKRKWAFKVSANDDIYAAAMVAHMVKKGVKSVGVIAVDDPYGESNTQEYVKLAKKYGIKTQSIEKFKKTDTSVTAQVLKLMSGKPDAMFIVAVGTPAALPHTALVERGYKGKIYQTGGAANADFLRVGGKALEGSFLPASPVLVAEQLPNGYPTKAEALKFAKAYEGKYGPRSTFASHIWDALKIVEAAVPKALKKAKPGTPEFRQALRDAIETTKGYNGAYAVFNMSPTDHSGVDQRGMSVIKIENGKWKLEDHAKF</sequence>
<evidence type="ECO:0000313" key="6">
    <source>
        <dbReference type="Proteomes" id="UP000756860"/>
    </source>
</evidence>
<dbReference type="EMBL" id="JAHCVK010000003">
    <property type="protein sequence ID" value="MBT0653453.1"/>
    <property type="molecule type" value="Genomic_DNA"/>
</dbReference>
<evidence type="ECO:0000256" key="2">
    <source>
        <dbReference type="ARBA" id="ARBA00022729"/>
    </source>
</evidence>
<evidence type="ECO:0000259" key="4">
    <source>
        <dbReference type="Pfam" id="PF13458"/>
    </source>
</evidence>
<name>A0ABS5SDK2_9BACT</name>
<evidence type="ECO:0000313" key="5">
    <source>
        <dbReference type="EMBL" id="MBT0653453.1"/>
    </source>
</evidence>